<keyword evidence="7 12" id="KW-0067">ATP-binding</keyword>
<keyword evidence="6 12" id="KW-0547">Nucleotide-binding</keyword>
<dbReference type="Gene3D" id="1.10.730.10">
    <property type="entry name" value="Isoleucyl-tRNA Synthetase, Domain 1"/>
    <property type="match status" value="1"/>
</dbReference>
<name>A0A1F8GUH8_9BACT</name>
<keyword evidence="5 12" id="KW-0436">Ligase</keyword>
<dbReference type="Gene3D" id="3.30.1360.70">
    <property type="entry name" value="Arginyl tRNA synthetase N-terminal domain"/>
    <property type="match status" value="1"/>
</dbReference>
<dbReference type="PANTHER" id="PTHR11956">
    <property type="entry name" value="ARGINYL-TRNA SYNTHETASE"/>
    <property type="match status" value="1"/>
</dbReference>
<keyword evidence="8 12" id="KW-0648">Protein biosynthesis</keyword>
<dbReference type="InterPro" id="IPR036695">
    <property type="entry name" value="Arg-tRNA-synth_N_sf"/>
</dbReference>
<proteinExistence type="inferred from homology"/>
<dbReference type="GO" id="GO:0006420">
    <property type="term" value="P:arginyl-tRNA aminoacylation"/>
    <property type="evidence" value="ECO:0007669"/>
    <property type="project" value="UniProtKB-UniRule"/>
</dbReference>
<dbReference type="EC" id="6.1.1.19" evidence="3 11"/>
<dbReference type="GO" id="GO:0004814">
    <property type="term" value="F:arginine-tRNA ligase activity"/>
    <property type="evidence" value="ECO:0007669"/>
    <property type="project" value="UniProtKB-UniRule"/>
</dbReference>
<dbReference type="EMBL" id="MGKP01000010">
    <property type="protein sequence ID" value="OGN29082.1"/>
    <property type="molecule type" value="Genomic_DNA"/>
</dbReference>
<dbReference type="SMART" id="SM00836">
    <property type="entry name" value="DALR_1"/>
    <property type="match status" value="1"/>
</dbReference>
<evidence type="ECO:0000256" key="12">
    <source>
        <dbReference type="RuleBase" id="RU363038"/>
    </source>
</evidence>
<dbReference type="Pfam" id="PF00750">
    <property type="entry name" value="tRNA-synt_1d"/>
    <property type="match status" value="1"/>
</dbReference>
<keyword evidence="9 12" id="KW-0030">Aminoacyl-tRNA synthetase</keyword>
<dbReference type="InterPro" id="IPR035684">
    <property type="entry name" value="ArgRS_core"/>
</dbReference>
<evidence type="ECO:0000256" key="7">
    <source>
        <dbReference type="ARBA" id="ARBA00022840"/>
    </source>
</evidence>
<dbReference type="SUPFAM" id="SSF47323">
    <property type="entry name" value="Anticodon-binding domain of a subclass of class I aminoacyl-tRNA synthetases"/>
    <property type="match status" value="1"/>
</dbReference>
<dbReference type="Pfam" id="PF05746">
    <property type="entry name" value="DALR_1"/>
    <property type="match status" value="1"/>
</dbReference>
<comment type="similarity">
    <text evidence="2 12">Belongs to the class-I aminoacyl-tRNA synthetase family.</text>
</comment>
<evidence type="ECO:0000259" key="13">
    <source>
        <dbReference type="SMART" id="SM00836"/>
    </source>
</evidence>
<evidence type="ECO:0000256" key="2">
    <source>
        <dbReference type="ARBA" id="ARBA00005594"/>
    </source>
</evidence>
<dbReference type="InterPro" id="IPR009080">
    <property type="entry name" value="tRNAsynth_Ia_anticodon-bd"/>
</dbReference>
<dbReference type="GO" id="GO:0005737">
    <property type="term" value="C:cytoplasm"/>
    <property type="evidence" value="ECO:0007669"/>
    <property type="project" value="UniProtKB-SubCell"/>
</dbReference>
<dbReference type="Gene3D" id="3.40.50.620">
    <property type="entry name" value="HUPs"/>
    <property type="match status" value="1"/>
</dbReference>
<protein>
    <recommendedName>
        <fullName evidence="3 11">Arginine--tRNA ligase</fullName>
        <ecNumber evidence="3 11">6.1.1.19</ecNumber>
    </recommendedName>
</protein>
<evidence type="ECO:0000256" key="10">
    <source>
        <dbReference type="ARBA" id="ARBA00049339"/>
    </source>
</evidence>
<evidence type="ECO:0000256" key="6">
    <source>
        <dbReference type="ARBA" id="ARBA00022741"/>
    </source>
</evidence>
<dbReference type="FunFam" id="1.10.730.10:FF:000008">
    <property type="entry name" value="Arginine--tRNA ligase"/>
    <property type="match status" value="1"/>
</dbReference>
<evidence type="ECO:0000313" key="15">
    <source>
        <dbReference type="EMBL" id="OGN29082.1"/>
    </source>
</evidence>
<evidence type="ECO:0000256" key="11">
    <source>
        <dbReference type="NCBIfam" id="TIGR00456"/>
    </source>
</evidence>
<dbReference type="STRING" id="1802701.A3A33_00305"/>
<evidence type="ECO:0000256" key="1">
    <source>
        <dbReference type="ARBA" id="ARBA00004496"/>
    </source>
</evidence>
<evidence type="ECO:0000256" key="3">
    <source>
        <dbReference type="ARBA" id="ARBA00012837"/>
    </source>
</evidence>
<dbReference type="Proteomes" id="UP000179047">
    <property type="component" value="Unassembled WGS sequence"/>
</dbReference>
<sequence length="541" mass="60543">MVMMQGIKEKIIVITRKAIEEIAPESVIRELKIEKPPKAELGDYAVFVGKEAEAVSQKLSALSKEEIEKIEAKAGFVNFFLSPDFVQSELERMSDATRYTLHESLKGQTVMVEYTDPNPFKTFHIGHLMSNAIGEAIARLHEAVGAKVLRVNWQGDIGLHIAKAVWGIQQGFASSGEAYVMGNKVYEEDPQAKEDITALNKKLYDKSDPKINDLYQKGRQESLDYFEKQYERLGTKFVHYFFESEMGPNGLEVVKAHPDIFVEGDPSTDSGQAPIVFKGEQYGLHTRVFINSQGLPTYEAKELGLNQEKFKLYHPDLSLIVTGNEIVGYFNVLMKAMELVMPDVAAKTRHLPHGMLRLPTGKMSSRTGDVITADEFIEKVKEKVGSEEVAIGAIKYSILKQGIGHDIVFDFEKSLSVQGDSGVYLQYTYARLVSILAKAGDSHKSSAVSHKLDHGTELTLIKHLMEFPDAVAESARDFAPNHLALYLYELANKANAFYEQVRILDDENEQRKQARLVLVQTTADILKRGLEILGIKAPEKI</sequence>
<evidence type="ECO:0000256" key="8">
    <source>
        <dbReference type="ARBA" id="ARBA00022917"/>
    </source>
</evidence>
<dbReference type="SUPFAM" id="SSF52374">
    <property type="entry name" value="Nucleotidylyl transferase"/>
    <property type="match status" value="1"/>
</dbReference>
<dbReference type="Pfam" id="PF03485">
    <property type="entry name" value="Arg_tRNA_synt_N"/>
    <property type="match status" value="1"/>
</dbReference>
<feature type="domain" description="DALR anticodon binding" evidence="13">
    <location>
        <begin position="425"/>
        <end position="541"/>
    </location>
</feature>
<dbReference type="PANTHER" id="PTHR11956:SF5">
    <property type="entry name" value="ARGININE--TRNA LIGASE, CYTOPLASMIC"/>
    <property type="match status" value="1"/>
</dbReference>
<evidence type="ECO:0000256" key="9">
    <source>
        <dbReference type="ARBA" id="ARBA00023146"/>
    </source>
</evidence>
<reference evidence="15 16" key="1">
    <citation type="journal article" date="2016" name="Nat. Commun.">
        <title>Thousands of microbial genomes shed light on interconnected biogeochemical processes in an aquifer system.</title>
        <authorList>
            <person name="Anantharaman K."/>
            <person name="Brown C.T."/>
            <person name="Hug L.A."/>
            <person name="Sharon I."/>
            <person name="Castelle C.J."/>
            <person name="Probst A.J."/>
            <person name="Thomas B.C."/>
            <person name="Singh A."/>
            <person name="Wilkins M.J."/>
            <person name="Karaoz U."/>
            <person name="Brodie E.L."/>
            <person name="Williams K.H."/>
            <person name="Hubbard S.S."/>
            <person name="Banfield J.F."/>
        </authorList>
    </citation>
    <scope>NUCLEOTIDE SEQUENCE [LARGE SCALE GENOMIC DNA]</scope>
</reference>
<dbReference type="InterPro" id="IPR014729">
    <property type="entry name" value="Rossmann-like_a/b/a_fold"/>
</dbReference>
<evidence type="ECO:0000256" key="4">
    <source>
        <dbReference type="ARBA" id="ARBA00022490"/>
    </source>
</evidence>
<gene>
    <name evidence="15" type="ORF">A3A33_00305</name>
</gene>
<dbReference type="InterPro" id="IPR005148">
    <property type="entry name" value="Arg-tRNA-synth_N"/>
</dbReference>
<dbReference type="GO" id="GO:0005524">
    <property type="term" value="F:ATP binding"/>
    <property type="evidence" value="ECO:0007669"/>
    <property type="project" value="UniProtKB-KW"/>
</dbReference>
<dbReference type="InterPro" id="IPR001278">
    <property type="entry name" value="Arg-tRNA-ligase"/>
</dbReference>
<accession>A0A1F8GUH8</accession>
<evidence type="ECO:0000259" key="14">
    <source>
        <dbReference type="SMART" id="SM01016"/>
    </source>
</evidence>
<feature type="domain" description="Arginyl tRNA synthetase N-terminal" evidence="14">
    <location>
        <begin position="9"/>
        <end position="81"/>
    </location>
</feature>
<dbReference type="PRINTS" id="PR01038">
    <property type="entry name" value="TRNASYNTHARG"/>
</dbReference>
<comment type="subcellular location">
    <subcellularLocation>
        <location evidence="1">Cytoplasm</location>
    </subcellularLocation>
</comment>
<evidence type="ECO:0000313" key="16">
    <source>
        <dbReference type="Proteomes" id="UP000179047"/>
    </source>
</evidence>
<comment type="caution">
    <text evidence="15">The sequence shown here is derived from an EMBL/GenBank/DDBJ whole genome shotgun (WGS) entry which is preliminary data.</text>
</comment>
<keyword evidence="4" id="KW-0963">Cytoplasm</keyword>
<comment type="catalytic activity">
    <reaction evidence="10">
        <text>tRNA(Arg) + L-arginine + ATP = L-arginyl-tRNA(Arg) + AMP + diphosphate</text>
        <dbReference type="Rhea" id="RHEA:20301"/>
        <dbReference type="Rhea" id="RHEA-COMP:9658"/>
        <dbReference type="Rhea" id="RHEA-COMP:9673"/>
        <dbReference type="ChEBI" id="CHEBI:30616"/>
        <dbReference type="ChEBI" id="CHEBI:32682"/>
        <dbReference type="ChEBI" id="CHEBI:33019"/>
        <dbReference type="ChEBI" id="CHEBI:78442"/>
        <dbReference type="ChEBI" id="CHEBI:78513"/>
        <dbReference type="ChEBI" id="CHEBI:456215"/>
        <dbReference type="EC" id="6.1.1.19"/>
    </reaction>
</comment>
<organism evidence="15 16">
    <name type="scientific">Candidatus Yanofskybacteria bacterium RIFCSPLOWO2_01_FULL_49_25</name>
    <dbReference type="NCBI Taxonomy" id="1802701"/>
    <lineage>
        <taxon>Bacteria</taxon>
        <taxon>Candidatus Yanofskyibacteriota</taxon>
    </lineage>
</organism>
<dbReference type="InterPro" id="IPR008909">
    <property type="entry name" value="DALR_anticod-bd"/>
</dbReference>
<evidence type="ECO:0000256" key="5">
    <source>
        <dbReference type="ARBA" id="ARBA00022598"/>
    </source>
</evidence>
<dbReference type="SUPFAM" id="SSF55190">
    <property type="entry name" value="Arginyl-tRNA synthetase (ArgRS), N-terminal 'additional' domain"/>
    <property type="match status" value="1"/>
</dbReference>
<dbReference type="NCBIfam" id="TIGR00456">
    <property type="entry name" value="argS"/>
    <property type="match status" value="1"/>
</dbReference>
<dbReference type="SMART" id="SM01016">
    <property type="entry name" value="Arg_tRNA_synt_N"/>
    <property type="match status" value="1"/>
</dbReference>
<dbReference type="AlphaFoldDB" id="A0A1F8GUH8"/>